<feature type="transmembrane region" description="Helical" evidence="5">
    <location>
        <begin position="71"/>
        <end position="94"/>
    </location>
</feature>
<keyword evidence="7" id="KW-1185">Reference proteome</keyword>
<keyword evidence="4 5" id="KW-0472">Membrane</keyword>
<protein>
    <submittedName>
        <fullName evidence="6">Uncharacterized protein</fullName>
    </submittedName>
</protein>
<feature type="transmembrane region" description="Helical" evidence="5">
    <location>
        <begin position="106"/>
        <end position="126"/>
    </location>
</feature>
<evidence type="ECO:0000256" key="4">
    <source>
        <dbReference type="ARBA" id="ARBA00023136"/>
    </source>
</evidence>
<organism evidence="6 7">
    <name type="scientific">Apiospora saccharicola</name>
    <dbReference type="NCBI Taxonomy" id="335842"/>
    <lineage>
        <taxon>Eukaryota</taxon>
        <taxon>Fungi</taxon>
        <taxon>Dikarya</taxon>
        <taxon>Ascomycota</taxon>
        <taxon>Pezizomycotina</taxon>
        <taxon>Sordariomycetes</taxon>
        <taxon>Xylariomycetidae</taxon>
        <taxon>Amphisphaeriales</taxon>
        <taxon>Apiosporaceae</taxon>
        <taxon>Apiospora</taxon>
    </lineage>
</organism>
<evidence type="ECO:0000256" key="2">
    <source>
        <dbReference type="ARBA" id="ARBA00022692"/>
    </source>
</evidence>
<evidence type="ECO:0000313" key="7">
    <source>
        <dbReference type="Proteomes" id="UP001446871"/>
    </source>
</evidence>
<dbReference type="PANTHER" id="PTHR23501">
    <property type="entry name" value="MAJOR FACILITATOR SUPERFAMILY"/>
    <property type="match status" value="1"/>
</dbReference>
<comment type="subcellular location">
    <subcellularLocation>
        <location evidence="1">Membrane</location>
        <topology evidence="1">Multi-pass membrane protein</topology>
    </subcellularLocation>
</comment>
<accession>A0ABR1U3L7</accession>
<evidence type="ECO:0000256" key="5">
    <source>
        <dbReference type="SAM" id="Phobius"/>
    </source>
</evidence>
<evidence type="ECO:0000256" key="1">
    <source>
        <dbReference type="ARBA" id="ARBA00004141"/>
    </source>
</evidence>
<keyword evidence="2 5" id="KW-0812">Transmembrane</keyword>
<dbReference type="EMBL" id="JAQQWM010000008">
    <property type="protein sequence ID" value="KAK8053287.1"/>
    <property type="molecule type" value="Genomic_DNA"/>
</dbReference>
<feature type="transmembrane region" description="Helical" evidence="5">
    <location>
        <begin position="38"/>
        <end position="59"/>
    </location>
</feature>
<comment type="caution">
    <text evidence="6">The sequence shown here is derived from an EMBL/GenBank/DDBJ whole genome shotgun (WGS) entry which is preliminary data.</text>
</comment>
<feature type="transmembrane region" description="Helical" evidence="5">
    <location>
        <begin position="170"/>
        <end position="190"/>
    </location>
</feature>
<keyword evidence="3 5" id="KW-1133">Transmembrane helix</keyword>
<reference evidence="6 7" key="1">
    <citation type="submission" date="2023-01" db="EMBL/GenBank/DDBJ databases">
        <title>Analysis of 21 Apiospora genomes using comparative genomics revels a genus with tremendous synthesis potential of carbohydrate active enzymes and secondary metabolites.</title>
        <authorList>
            <person name="Sorensen T."/>
        </authorList>
    </citation>
    <scope>NUCLEOTIDE SEQUENCE [LARGE SCALE GENOMIC DNA]</scope>
    <source>
        <strain evidence="6 7">CBS 83171</strain>
    </source>
</reference>
<dbReference type="Proteomes" id="UP001446871">
    <property type="component" value="Unassembled WGS sequence"/>
</dbReference>
<sequence length="201" mass="21147">AGLQDSYICRHVVASLHCGIPVCSVISNIVASRARVPLFHLLLAGSICHLVGVALLSTLDGIKFSSAGLGYEAIAGAGVGITFSILVLGTPFLVNPPVATGAIVQLRFFGGAIGVAITSAYMNSYLKSSLSNILAPGLLNAVLQDTSAINGLDRDLQEDTKRSFALGYAIQNRILIGFAAGQLLLIALLWRKRQMKVPCNR</sequence>
<gene>
    <name evidence="6" type="ORF">PG996_012588</name>
</gene>
<evidence type="ECO:0000256" key="3">
    <source>
        <dbReference type="ARBA" id="ARBA00022989"/>
    </source>
</evidence>
<proteinExistence type="predicted"/>
<dbReference type="PANTHER" id="PTHR23501:SF43">
    <property type="entry name" value="MULTIDRUG TRANSPORTER, PUTATIVE (AFU_ORTHOLOGUE AFUA_6G03040)-RELATED"/>
    <property type="match status" value="1"/>
</dbReference>
<evidence type="ECO:0000313" key="6">
    <source>
        <dbReference type="EMBL" id="KAK8053287.1"/>
    </source>
</evidence>
<name>A0ABR1U3L7_9PEZI</name>
<feature type="non-terminal residue" evidence="6">
    <location>
        <position position="1"/>
    </location>
</feature>